<feature type="transmembrane region" description="Helical" evidence="1">
    <location>
        <begin position="58"/>
        <end position="81"/>
    </location>
</feature>
<reference evidence="3" key="1">
    <citation type="journal article" date="2019" name="Int. J. Syst. Evol. Microbiol.">
        <title>The Global Catalogue of Microorganisms (GCM) 10K type strain sequencing project: providing services to taxonomists for standard genome sequencing and annotation.</title>
        <authorList>
            <consortium name="The Broad Institute Genomics Platform"/>
            <consortium name="The Broad Institute Genome Sequencing Center for Infectious Disease"/>
            <person name="Wu L."/>
            <person name="Ma J."/>
        </authorList>
    </citation>
    <scope>NUCLEOTIDE SEQUENCE [LARGE SCALE GENOMIC DNA]</scope>
    <source>
        <strain evidence="3">JCM 17656</strain>
    </source>
</reference>
<gene>
    <name evidence="2" type="ORF">GCM10022295_28060</name>
</gene>
<organism evidence="2 3">
    <name type="scientific">Streptomyces osmaniensis</name>
    <dbReference type="NCBI Taxonomy" id="593134"/>
    <lineage>
        <taxon>Bacteria</taxon>
        <taxon>Bacillati</taxon>
        <taxon>Actinomycetota</taxon>
        <taxon>Actinomycetes</taxon>
        <taxon>Kitasatosporales</taxon>
        <taxon>Streptomycetaceae</taxon>
        <taxon>Streptomyces</taxon>
    </lineage>
</organism>
<comment type="caution">
    <text evidence="2">The sequence shown here is derived from an EMBL/GenBank/DDBJ whole genome shotgun (WGS) entry which is preliminary data.</text>
</comment>
<accession>A0ABP6W415</accession>
<name>A0ABP6W415_9ACTN</name>
<keyword evidence="3" id="KW-1185">Reference proteome</keyword>
<keyword evidence="1" id="KW-0472">Membrane</keyword>
<dbReference type="EMBL" id="BAABCE010000005">
    <property type="protein sequence ID" value="GAA3544526.1"/>
    <property type="molecule type" value="Genomic_DNA"/>
</dbReference>
<evidence type="ECO:0000313" key="2">
    <source>
        <dbReference type="EMBL" id="GAA3544526.1"/>
    </source>
</evidence>
<dbReference type="Proteomes" id="UP001500707">
    <property type="component" value="Unassembled WGS sequence"/>
</dbReference>
<evidence type="ECO:0000313" key="3">
    <source>
        <dbReference type="Proteomes" id="UP001500707"/>
    </source>
</evidence>
<keyword evidence="1" id="KW-0812">Transmembrane</keyword>
<sequence length="90" mass="9468">MHWAATGNRPYLTSARSALTTPCRATDTARLLISECHSDGPPLELAALLVLLGLSAAVYVWAGPAAVTAVSGVGAGLFATWRSRPRPPRR</sequence>
<protein>
    <submittedName>
        <fullName evidence="2">Uncharacterized protein</fullName>
    </submittedName>
</protein>
<keyword evidence="1" id="KW-1133">Transmembrane helix</keyword>
<proteinExistence type="predicted"/>
<evidence type="ECO:0000256" key="1">
    <source>
        <dbReference type="SAM" id="Phobius"/>
    </source>
</evidence>